<keyword evidence="2" id="KW-0677">Repeat</keyword>
<dbReference type="AlphaFoldDB" id="A0A087UJK0"/>
<keyword evidence="9" id="KW-1185">Reference proteome</keyword>
<evidence type="ECO:0000256" key="6">
    <source>
        <dbReference type="SAM" id="MobiDB-lite"/>
    </source>
</evidence>
<sequence length="252" mass="28065">MEFPDLGSHCYVKTCNKLDFLPMKCDACSNIFCKDHFSYILHSCNNAYQKDVQVPVCPLCNKPVPSKRGEQPDIAVSEHIDRDCQADPAIAKRKIYTNKCGVKGCKQKEVIRITCDICSRSYCLKHRHPIDHKCQEQKMTPAQAAGAAAIARVQNLKKSRFPWSSNQTCASNVEKKQVTPLPEVSVVSSVQGRLSEDEALALALQKSMNETKPKNVQEEEDRLLAQALANCERETVSSSTGQESRTRSCSVS</sequence>
<dbReference type="Pfam" id="PF01428">
    <property type="entry name" value="zf-AN1"/>
    <property type="match status" value="2"/>
</dbReference>
<organism evidence="8 9">
    <name type="scientific">Stegodyphus mimosarum</name>
    <name type="common">African social velvet spider</name>
    <dbReference type="NCBI Taxonomy" id="407821"/>
    <lineage>
        <taxon>Eukaryota</taxon>
        <taxon>Metazoa</taxon>
        <taxon>Ecdysozoa</taxon>
        <taxon>Arthropoda</taxon>
        <taxon>Chelicerata</taxon>
        <taxon>Arachnida</taxon>
        <taxon>Araneae</taxon>
        <taxon>Araneomorphae</taxon>
        <taxon>Entelegynae</taxon>
        <taxon>Eresoidea</taxon>
        <taxon>Eresidae</taxon>
        <taxon>Stegodyphus</taxon>
    </lineage>
</organism>
<dbReference type="SUPFAM" id="SSF118310">
    <property type="entry name" value="AN1-like Zinc finger"/>
    <property type="match status" value="2"/>
</dbReference>
<keyword evidence="3 5" id="KW-0863">Zinc-finger</keyword>
<evidence type="ECO:0000313" key="8">
    <source>
        <dbReference type="EMBL" id="KFM77539.1"/>
    </source>
</evidence>
<dbReference type="GO" id="GO:0005783">
    <property type="term" value="C:endoplasmic reticulum"/>
    <property type="evidence" value="ECO:0007669"/>
    <property type="project" value="TreeGrafter"/>
</dbReference>
<evidence type="ECO:0000256" key="1">
    <source>
        <dbReference type="ARBA" id="ARBA00022723"/>
    </source>
</evidence>
<feature type="region of interest" description="Disordered" evidence="6">
    <location>
        <begin position="232"/>
        <end position="252"/>
    </location>
</feature>
<dbReference type="SMART" id="SM00154">
    <property type="entry name" value="ZnF_AN1"/>
    <property type="match status" value="2"/>
</dbReference>
<dbReference type="EMBL" id="KK120106">
    <property type="protein sequence ID" value="KFM77539.1"/>
    <property type="molecule type" value="Genomic_DNA"/>
</dbReference>
<dbReference type="Pfam" id="PF25403">
    <property type="entry name" value="zf-C2H2_ZFAND2"/>
    <property type="match status" value="1"/>
</dbReference>
<gene>
    <name evidence="8" type="ORF">X975_04641</name>
</gene>
<feature type="domain" description="AN1-type" evidence="7">
    <location>
        <begin position="94"/>
        <end position="142"/>
    </location>
</feature>
<dbReference type="GO" id="GO:0008270">
    <property type="term" value="F:zinc ion binding"/>
    <property type="evidence" value="ECO:0007669"/>
    <property type="project" value="UniProtKB-KW"/>
</dbReference>
<dbReference type="GO" id="GO:0043161">
    <property type="term" value="P:proteasome-mediated ubiquitin-dependent protein catabolic process"/>
    <property type="evidence" value="ECO:0007669"/>
    <property type="project" value="TreeGrafter"/>
</dbReference>
<keyword evidence="1" id="KW-0479">Metal-binding</keyword>
<dbReference type="OrthoDB" id="431929at2759"/>
<evidence type="ECO:0000256" key="5">
    <source>
        <dbReference type="PROSITE-ProRule" id="PRU00449"/>
    </source>
</evidence>
<evidence type="ECO:0000256" key="4">
    <source>
        <dbReference type="ARBA" id="ARBA00022833"/>
    </source>
</evidence>
<dbReference type="STRING" id="407821.A0A087UJK0"/>
<evidence type="ECO:0000256" key="3">
    <source>
        <dbReference type="ARBA" id="ARBA00022771"/>
    </source>
</evidence>
<dbReference type="InterPro" id="IPR035896">
    <property type="entry name" value="AN1-like_Znf"/>
</dbReference>
<feature type="compositionally biased region" description="Polar residues" evidence="6">
    <location>
        <begin position="236"/>
        <end position="252"/>
    </location>
</feature>
<evidence type="ECO:0000259" key="7">
    <source>
        <dbReference type="PROSITE" id="PS51039"/>
    </source>
</evidence>
<dbReference type="GO" id="GO:0045047">
    <property type="term" value="P:protein targeting to ER"/>
    <property type="evidence" value="ECO:0007669"/>
    <property type="project" value="TreeGrafter"/>
</dbReference>
<feature type="domain" description="AN1-type" evidence="7">
    <location>
        <begin position="4"/>
        <end position="52"/>
    </location>
</feature>
<dbReference type="PANTHER" id="PTHR14677">
    <property type="entry name" value="ARSENITE INDUCUBLE RNA ASSOCIATED PROTEIN AIP-1-RELATED"/>
    <property type="match status" value="1"/>
</dbReference>
<dbReference type="Gene3D" id="4.10.1110.10">
    <property type="entry name" value="AN1-like Zinc finger"/>
    <property type="match status" value="2"/>
</dbReference>
<dbReference type="PANTHER" id="PTHR14677:SF20">
    <property type="entry name" value="ZINC FINGER AN1-TYPE CONTAINING 2A-RELATED"/>
    <property type="match status" value="1"/>
</dbReference>
<feature type="non-terminal residue" evidence="8">
    <location>
        <position position="252"/>
    </location>
</feature>
<dbReference type="InterPro" id="IPR000058">
    <property type="entry name" value="Znf_AN1"/>
</dbReference>
<dbReference type="FunFam" id="4.10.1110.10:FF:000004">
    <property type="entry name" value="AN1-type zinc finger protein 2B isoform X1"/>
    <property type="match status" value="1"/>
</dbReference>
<dbReference type="PROSITE" id="PS51039">
    <property type="entry name" value="ZF_AN1"/>
    <property type="match status" value="2"/>
</dbReference>
<name>A0A087UJK0_STEMI</name>
<accession>A0A087UJK0</accession>
<protein>
    <submittedName>
        <fullName evidence="8">AN1-type zinc finger protein 2B</fullName>
    </submittedName>
</protein>
<dbReference type="OMA" id="DESKHNR"/>
<keyword evidence="4" id="KW-0862">Zinc</keyword>
<evidence type="ECO:0000256" key="2">
    <source>
        <dbReference type="ARBA" id="ARBA00022737"/>
    </source>
</evidence>
<proteinExistence type="predicted"/>
<reference evidence="8 9" key="1">
    <citation type="submission" date="2013-11" db="EMBL/GenBank/DDBJ databases">
        <title>Genome sequencing of Stegodyphus mimosarum.</title>
        <authorList>
            <person name="Bechsgaard J."/>
        </authorList>
    </citation>
    <scope>NUCLEOTIDE SEQUENCE [LARGE SCALE GENOMIC DNA]</scope>
</reference>
<dbReference type="Proteomes" id="UP000054359">
    <property type="component" value="Unassembled WGS sequence"/>
</dbReference>
<evidence type="ECO:0000313" key="9">
    <source>
        <dbReference type="Proteomes" id="UP000054359"/>
    </source>
</evidence>
<dbReference type="InterPro" id="IPR057357">
    <property type="entry name" value="Znf-C2H2_ZFAND2A/B"/>
</dbReference>
<dbReference type="FunFam" id="4.10.1110.10:FF:000003">
    <property type="entry name" value="AN1-type zinc finger protein 2B isoform X1"/>
    <property type="match status" value="1"/>
</dbReference>